<comment type="catalytic activity">
    <reaction evidence="3">
        <text>L-aspartate + L-glutamine + ATP + H2O = L-asparagine + L-glutamate + AMP + diphosphate + H(+)</text>
        <dbReference type="Rhea" id="RHEA:12228"/>
        <dbReference type="ChEBI" id="CHEBI:15377"/>
        <dbReference type="ChEBI" id="CHEBI:15378"/>
        <dbReference type="ChEBI" id="CHEBI:29985"/>
        <dbReference type="ChEBI" id="CHEBI:29991"/>
        <dbReference type="ChEBI" id="CHEBI:30616"/>
        <dbReference type="ChEBI" id="CHEBI:33019"/>
        <dbReference type="ChEBI" id="CHEBI:58048"/>
        <dbReference type="ChEBI" id="CHEBI:58359"/>
        <dbReference type="ChEBI" id="CHEBI:456215"/>
        <dbReference type="EC" id="6.3.5.4"/>
    </reaction>
</comment>
<dbReference type="PANTHER" id="PTHR43284">
    <property type="entry name" value="ASPARAGINE SYNTHETASE (GLUTAMINE-HYDROLYZING)"/>
    <property type="match status" value="1"/>
</dbReference>
<evidence type="ECO:0000259" key="4">
    <source>
        <dbReference type="Pfam" id="PF00733"/>
    </source>
</evidence>
<evidence type="ECO:0000256" key="1">
    <source>
        <dbReference type="ARBA" id="ARBA00005187"/>
    </source>
</evidence>
<sequence>MSKIKTEIIPVKQRFVGEKITLNKEAICVFAATGFFLDQDTYFKEQNVLKPACKYEINNETQTILSETSYFKWHYSPVERSFTEIVDEFAQLFETIIKEQVGDTNVILPLSGGLDSRTQAVALKHLNIPVNTYSYKFQDGHDETYYGKQIATVCNFPFQAMIVPKGYLWNAVDELASMTGCYSEFTHARQMAFINQYEVLGDVFSLGHWGDVLFDDMKVDDNLSFENQVSFLVKKIVKRGGLELADSLWKDWQLKGAFADYLKARVSDLLTAINIPENANAQIRAFKSLYWAPRWTSINLSIFKAKKPITLPYYDDRMCAFICSVPEKYLAGRQIQIAYIKKRMPALAKLTWEAQRPFNLYTYTYNHLPWNLPYRVYNKLGRIASNNKYIQRNWELQFLGSENENQLENRLFNTPGFSSMISTEIPQQFYNLFKTKDQVFYSHAVSMLLTLSLFSSKELKSTKN</sequence>
<dbReference type="AlphaFoldDB" id="A0A2N3HP63"/>
<reference evidence="5 6" key="1">
    <citation type="submission" date="2017-12" db="EMBL/GenBank/DDBJ databases">
        <title>Confluentibacter flavum sp. nov., isolated from the saline lake.</title>
        <authorList>
            <person name="Yu L."/>
        </authorList>
    </citation>
    <scope>NUCLEOTIDE SEQUENCE [LARGE SCALE GENOMIC DNA]</scope>
    <source>
        <strain evidence="5 6">3B</strain>
    </source>
</reference>
<feature type="domain" description="Asparagine synthetase" evidence="4">
    <location>
        <begin position="89"/>
        <end position="178"/>
    </location>
</feature>
<evidence type="ECO:0000256" key="3">
    <source>
        <dbReference type="ARBA" id="ARBA00048741"/>
    </source>
</evidence>
<protein>
    <recommendedName>
        <fullName evidence="2">asparagine synthase (glutamine-hydrolyzing)</fullName>
        <ecNumber evidence="2">6.3.5.4</ecNumber>
    </recommendedName>
</protein>
<dbReference type="InterPro" id="IPR001962">
    <property type="entry name" value="Asn_synthase"/>
</dbReference>
<proteinExistence type="predicted"/>
<accession>A0A2N3HP63</accession>
<evidence type="ECO:0000313" key="5">
    <source>
        <dbReference type="EMBL" id="PKQ46750.1"/>
    </source>
</evidence>
<comment type="pathway">
    <text evidence="1">Amino-acid biosynthesis; L-asparagine biosynthesis; L-asparagine from L-aspartate (L-Gln route): step 1/1.</text>
</comment>
<dbReference type="Pfam" id="PF00733">
    <property type="entry name" value="Asn_synthase"/>
    <property type="match status" value="1"/>
</dbReference>
<dbReference type="EMBL" id="PJEO01000009">
    <property type="protein sequence ID" value="PKQ46750.1"/>
    <property type="molecule type" value="Genomic_DNA"/>
</dbReference>
<dbReference type="Proteomes" id="UP000233435">
    <property type="component" value="Unassembled WGS sequence"/>
</dbReference>
<dbReference type="Gene3D" id="3.40.50.620">
    <property type="entry name" value="HUPs"/>
    <property type="match status" value="1"/>
</dbReference>
<keyword evidence="6" id="KW-1185">Reference proteome</keyword>
<dbReference type="GO" id="GO:0006529">
    <property type="term" value="P:asparagine biosynthetic process"/>
    <property type="evidence" value="ECO:0007669"/>
    <property type="project" value="InterPro"/>
</dbReference>
<evidence type="ECO:0000256" key="2">
    <source>
        <dbReference type="ARBA" id="ARBA00012737"/>
    </source>
</evidence>
<dbReference type="SUPFAM" id="SSF52402">
    <property type="entry name" value="Adenine nucleotide alpha hydrolases-like"/>
    <property type="match status" value="1"/>
</dbReference>
<dbReference type="InterPro" id="IPR014729">
    <property type="entry name" value="Rossmann-like_a/b/a_fold"/>
</dbReference>
<dbReference type="EC" id="6.3.5.4" evidence="2"/>
<dbReference type="GO" id="GO:0004066">
    <property type="term" value="F:asparagine synthase (glutamine-hydrolyzing) activity"/>
    <property type="evidence" value="ECO:0007669"/>
    <property type="project" value="UniProtKB-EC"/>
</dbReference>
<organism evidence="5 6">
    <name type="scientific">Confluentibacter flavum</name>
    <dbReference type="NCBI Taxonomy" id="1909700"/>
    <lineage>
        <taxon>Bacteria</taxon>
        <taxon>Pseudomonadati</taxon>
        <taxon>Bacteroidota</taxon>
        <taxon>Flavobacteriia</taxon>
        <taxon>Flavobacteriales</taxon>
        <taxon>Flavobacteriaceae</taxon>
        <taxon>Confluentibacter</taxon>
    </lineage>
</organism>
<comment type="caution">
    <text evidence="5">The sequence shown here is derived from an EMBL/GenBank/DDBJ whole genome shotgun (WGS) entry which is preliminary data.</text>
</comment>
<dbReference type="OrthoDB" id="693367at2"/>
<dbReference type="InterPro" id="IPR051786">
    <property type="entry name" value="ASN_synthetase/amidase"/>
</dbReference>
<gene>
    <name evidence="5" type="ORF">CSW08_01690</name>
</gene>
<name>A0A2N3HP63_9FLAO</name>
<dbReference type="PANTHER" id="PTHR43284:SF1">
    <property type="entry name" value="ASPARAGINE SYNTHETASE"/>
    <property type="match status" value="1"/>
</dbReference>
<evidence type="ECO:0000313" key="6">
    <source>
        <dbReference type="Proteomes" id="UP000233435"/>
    </source>
</evidence>